<organism evidence="3 4">
    <name type="scientific">Marinobacter azerbaijanicus</name>
    <dbReference type="NCBI Taxonomy" id="3050455"/>
    <lineage>
        <taxon>Bacteria</taxon>
        <taxon>Pseudomonadati</taxon>
        <taxon>Pseudomonadota</taxon>
        <taxon>Gammaproteobacteria</taxon>
        <taxon>Pseudomonadales</taxon>
        <taxon>Marinobacteraceae</taxon>
        <taxon>Marinobacter</taxon>
    </lineage>
</organism>
<feature type="chain" id="PRO_5045880358" evidence="1">
    <location>
        <begin position="23"/>
        <end position="298"/>
    </location>
</feature>
<comment type="caution">
    <text evidence="3">The sequence shown here is derived from an EMBL/GenBank/DDBJ whole genome shotgun (WGS) entry which is preliminary data.</text>
</comment>
<evidence type="ECO:0000259" key="2">
    <source>
        <dbReference type="Pfam" id="PF19657"/>
    </source>
</evidence>
<feature type="domain" description="DUF6160" evidence="2">
    <location>
        <begin position="1"/>
        <end position="97"/>
    </location>
</feature>
<dbReference type="InterPro" id="IPR046158">
    <property type="entry name" value="DUF6160"/>
</dbReference>
<name>A0ABT7I6J7_9GAMM</name>
<dbReference type="Pfam" id="PF19657">
    <property type="entry name" value="DUF6160"/>
    <property type="match status" value="1"/>
</dbReference>
<dbReference type="RefSeq" id="WP_285387946.1">
    <property type="nucleotide sequence ID" value="NZ_JASSVS010000001.1"/>
</dbReference>
<evidence type="ECO:0000313" key="4">
    <source>
        <dbReference type="Proteomes" id="UP001227964"/>
    </source>
</evidence>
<sequence length="298" mass="31071">MSSFAKTLSVALAVSLSPAVDAELESITDGELSGVTGQSGLTIDYSSRMSLQQFRYEDSGEFVAEDIRSGGAGMTDAGRTAGYNVDFDDARLTFDIASDGGLDVLWQSQSGQPMDWGFVAGNVAVGTGDPAARTPIFNNLQAWGLLRTAQHSILPSSESGLGRSASYNYAAFTVENLSASKTDSTVGIDGGYIKSPDFTGNPLADMDLTDQIPAWAGSQRARSTTPMDDIAAGFAATEFTVYPVNAGEQGAPYDTLSIGVSGFAADIGAQNLSVGQTDLGSMMLDNLQVSDTVITFTP</sequence>
<evidence type="ECO:0000256" key="1">
    <source>
        <dbReference type="SAM" id="SignalP"/>
    </source>
</evidence>
<accession>A0ABT7I6J7</accession>
<dbReference type="Proteomes" id="UP001227964">
    <property type="component" value="Unassembled WGS sequence"/>
</dbReference>
<gene>
    <name evidence="3" type="ORF">QPM17_00815</name>
</gene>
<keyword evidence="1" id="KW-0732">Signal</keyword>
<feature type="signal peptide" evidence="1">
    <location>
        <begin position="1"/>
        <end position="22"/>
    </location>
</feature>
<protein>
    <submittedName>
        <fullName evidence="3">DUF6160 family protein</fullName>
    </submittedName>
</protein>
<proteinExistence type="predicted"/>
<dbReference type="EMBL" id="JASSVS010000001">
    <property type="protein sequence ID" value="MDL0429653.1"/>
    <property type="molecule type" value="Genomic_DNA"/>
</dbReference>
<reference evidence="3 4" key="1">
    <citation type="submission" date="2023-06" db="EMBL/GenBank/DDBJ databases">
        <title>Marinobacter azerbaijanicus a moderately halophilic, isolated from Urmia Lake in Azerbaijan region of Iran.</title>
        <authorList>
            <person name="Sanchez-Porro C."/>
            <person name="Aghdam E.M."/>
            <person name="Saheb S.M."/>
            <person name="Tarhriz V."/>
            <person name="Kazemi E."/>
            <person name="Ammozegar M.A."/>
            <person name="Ventosa A."/>
            <person name="Hejazi M.S."/>
        </authorList>
    </citation>
    <scope>NUCLEOTIDE SEQUENCE [LARGE SCALE GENOMIC DNA]</scope>
    <source>
        <strain evidence="3 4">TBZ242</strain>
    </source>
</reference>
<keyword evidence="4" id="KW-1185">Reference proteome</keyword>
<evidence type="ECO:0000313" key="3">
    <source>
        <dbReference type="EMBL" id="MDL0429653.1"/>
    </source>
</evidence>